<name>A0A9D1TID9_9FIRM</name>
<dbReference type="GO" id="GO:0003677">
    <property type="term" value="F:DNA binding"/>
    <property type="evidence" value="ECO:0007669"/>
    <property type="project" value="InterPro"/>
</dbReference>
<dbReference type="EMBL" id="DXIE01000024">
    <property type="protein sequence ID" value="HIV61860.1"/>
    <property type="molecule type" value="Genomic_DNA"/>
</dbReference>
<evidence type="ECO:0000313" key="2">
    <source>
        <dbReference type="EMBL" id="HIV61860.1"/>
    </source>
</evidence>
<reference evidence="2" key="1">
    <citation type="journal article" date="2021" name="PeerJ">
        <title>Extensive microbial diversity within the chicken gut microbiome revealed by metagenomics and culture.</title>
        <authorList>
            <person name="Gilroy R."/>
            <person name="Ravi A."/>
            <person name="Getino M."/>
            <person name="Pursley I."/>
            <person name="Horton D.L."/>
            <person name="Alikhan N.F."/>
            <person name="Baker D."/>
            <person name="Gharbi K."/>
            <person name="Hall N."/>
            <person name="Watson M."/>
            <person name="Adriaenssens E.M."/>
            <person name="Foster-Nyarko E."/>
            <person name="Jarju S."/>
            <person name="Secka A."/>
            <person name="Antonio M."/>
            <person name="Oren A."/>
            <person name="Chaudhuri R.R."/>
            <person name="La Ragione R."/>
            <person name="Hildebrand F."/>
            <person name="Pallen M.J."/>
        </authorList>
    </citation>
    <scope>NUCLEOTIDE SEQUENCE</scope>
    <source>
        <strain evidence="2">CHK193-4272</strain>
    </source>
</reference>
<dbReference type="SUPFAM" id="SSF47413">
    <property type="entry name" value="lambda repressor-like DNA-binding domains"/>
    <property type="match status" value="1"/>
</dbReference>
<dbReference type="SMART" id="SM00530">
    <property type="entry name" value="HTH_XRE"/>
    <property type="match status" value="1"/>
</dbReference>
<comment type="caution">
    <text evidence="2">The sequence shown here is derived from an EMBL/GenBank/DDBJ whole genome shotgun (WGS) entry which is preliminary data.</text>
</comment>
<dbReference type="PROSITE" id="PS50943">
    <property type="entry name" value="HTH_CROC1"/>
    <property type="match status" value="1"/>
</dbReference>
<dbReference type="Proteomes" id="UP000886808">
    <property type="component" value="Unassembled WGS sequence"/>
</dbReference>
<accession>A0A9D1TID9</accession>
<dbReference type="AlphaFoldDB" id="A0A9D1TID9"/>
<proteinExistence type="predicted"/>
<organism evidence="2 3">
    <name type="scientific">Candidatus Butyricicoccus avistercoris</name>
    <dbReference type="NCBI Taxonomy" id="2838518"/>
    <lineage>
        <taxon>Bacteria</taxon>
        <taxon>Bacillati</taxon>
        <taxon>Bacillota</taxon>
        <taxon>Clostridia</taxon>
        <taxon>Eubacteriales</taxon>
        <taxon>Butyricicoccaceae</taxon>
        <taxon>Butyricicoccus</taxon>
    </lineage>
</organism>
<protein>
    <submittedName>
        <fullName evidence="2">Helix-turn-helix domain-containing protein</fullName>
    </submittedName>
</protein>
<evidence type="ECO:0000313" key="3">
    <source>
        <dbReference type="Proteomes" id="UP000886808"/>
    </source>
</evidence>
<evidence type="ECO:0000259" key="1">
    <source>
        <dbReference type="PROSITE" id="PS50943"/>
    </source>
</evidence>
<reference evidence="2" key="2">
    <citation type="submission" date="2021-04" db="EMBL/GenBank/DDBJ databases">
        <authorList>
            <person name="Gilroy R."/>
        </authorList>
    </citation>
    <scope>NUCLEOTIDE SEQUENCE</scope>
    <source>
        <strain evidence="2">CHK193-4272</strain>
    </source>
</reference>
<dbReference type="Gene3D" id="1.10.260.40">
    <property type="entry name" value="lambda repressor-like DNA-binding domains"/>
    <property type="match status" value="1"/>
</dbReference>
<sequence>MAIGERIHFIRNLRGLTQKLLGIAVGLPEKSADVRMAQYETGNRTPKADLTQKLANVLDVSPMALDVPNIDSYLGLMHTLFALEDIYGLKIGEIDGEVCLRLDKSNISSYKNLFNMFTSWQEQAAKLQSGEITKEQYDQWRYNYPRFDDKSGFIKVPSSGLSDFIVDDLK</sequence>
<dbReference type="CDD" id="cd00093">
    <property type="entry name" value="HTH_XRE"/>
    <property type="match status" value="1"/>
</dbReference>
<dbReference type="InterPro" id="IPR010982">
    <property type="entry name" value="Lambda_DNA-bd_dom_sf"/>
</dbReference>
<feature type="domain" description="HTH cro/C1-type" evidence="1">
    <location>
        <begin position="7"/>
        <end position="65"/>
    </location>
</feature>
<dbReference type="InterPro" id="IPR001387">
    <property type="entry name" value="Cro/C1-type_HTH"/>
</dbReference>
<gene>
    <name evidence="2" type="ORF">H9746_03300</name>
</gene>